<keyword evidence="4" id="KW-1185">Reference proteome</keyword>
<comment type="caution">
    <text evidence="3">The sequence shown here is derived from an EMBL/GenBank/DDBJ whole genome shotgun (WGS) entry which is preliminary data.</text>
</comment>
<dbReference type="InterPro" id="IPR011707">
    <property type="entry name" value="Cu-oxidase-like_N"/>
</dbReference>
<evidence type="ECO:0000313" key="3">
    <source>
        <dbReference type="EMBL" id="GKV09185.1"/>
    </source>
</evidence>
<dbReference type="InterPro" id="IPR045087">
    <property type="entry name" value="Cu-oxidase_fam"/>
</dbReference>
<evidence type="ECO:0000259" key="2">
    <source>
        <dbReference type="Pfam" id="PF07732"/>
    </source>
</evidence>
<name>A0AAV5JB65_9ROSI</name>
<dbReference type="EMBL" id="BPVZ01000030">
    <property type="protein sequence ID" value="GKV09185.1"/>
    <property type="molecule type" value="Genomic_DNA"/>
</dbReference>
<dbReference type="Gene3D" id="2.60.40.420">
    <property type="entry name" value="Cupredoxins - blue copper proteins"/>
    <property type="match status" value="1"/>
</dbReference>
<dbReference type="SUPFAM" id="SSF49503">
    <property type="entry name" value="Cupredoxins"/>
    <property type="match status" value="1"/>
</dbReference>
<dbReference type="Proteomes" id="UP001054252">
    <property type="component" value="Unassembled WGS sequence"/>
</dbReference>
<dbReference type="AlphaFoldDB" id="A0AAV5JB65"/>
<protein>
    <recommendedName>
        <fullName evidence="2">Plastocyanin-like domain-containing protein</fullName>
    </recommendedName>
</protein>
<reference evidence="3 4" key="1">
    <citation type="journal article" date="2021" name="Commun. Biol.">
        <title>The genome of Shorea leprosula (Dipterocarpaceae) highlights the ecological relevance of drought in aseasonal tropical rainforests.</title>
        <authorList>
            <person name="Ng K.K.S."/>
            <person name="Kobayashi M.J."/>
            <person name="Fawcett J.A."/>
            <person name="Hatakeyama M."/>
            <person name="Paape T."/>
            <person name="Ng C.H."/>
            <person name="Ang C.C."/>
            <person name="Tnah L.H."/>
            <person name="Lee C.T."/>
            <person name="Nishiyama T."/>
            <person name="Sese J."/>
            <person name="O'Brien M.J."/>
            <person name="Copetti D."/>
            <person name="Mohd Noor M.I."/>
            <person name="Ong R.C."/>
            <person name="Putra M."/>
            <person name="Sireger I.Z."/>
            <person name="Indrioko S."/>
            <person name="Kosugi Y."/>
            <person name="Izuno A."/>
            <person name="Isagi Y."/>
            <person name="Lee S.L."/>
            <person name="Shimizu K.K."/>
        </authorList>
    </citation>
    <scope>NUCLEOTIDE SEQUENCE [LARGE SCALE GENOMIC DNA]</scope>
    <source>
        <strain evidence="3">214</strain>
    </source>
</reference>
<proteinExistence type="inferred from homology"/>
<sequence length="143" mass="16050">MGLLLLLLRILLGIGLFKGMLLFSLVGADVHYYDFVTKSMVVVNESFPGSVIHVRKGDTAYIDVHNQGPYGVTLQWHGVKQHRNPWSDGPAYVTQCQVEPNTNFTYEVIFISEDGTLWWHAHSDWTRSSVHGAIVIHPTEGTT</sequence>
<gene>
    <name evidence="3" type="ORF">SLEP1_g20725</name>
</gene>
<dbReference type="PANTHER" id="PTHR11709">
    <property type="entry name" value="MULTI-COPPER OXIDASE"/>
    <property type="match status" value="1"/>
</dbReference>
<dbReference type="PANTHER" id="PTHR11709:SF261">
    <property type="entry name" value="LACCASE"/>
    <property type="match status" value="1"/>
</dbReference>
<organism evidence="3 4">
    <name type="scientific">Rubroshorea leprosula</name>
    <dbReference type="NCBI Taxonomy" id="152421"/>
    <lineage>
        <taxon>Eukaryota</taxon>
        <taxon>Viridiplantae</taxon>
        <taxon>Streptophyta</taxon>
        <taxon>Embryophyta</taxon>
        <taxon>Tracheophyta</taxon>
        <taxon>Spermatophyta</taxon>
        <taxon>Magnoliopsida</taxon>
        <taxon>eudicotyledons</taxon>
        <taxon>Gunneridae</taxon>
        <taxon>Pentapetalae</taxon>
        <taxon>rosids</taxon>
        <taxon>malvids</taxon>
        <taxon>Malvales</taxon>
        <taxon>Dipterocarpaceae</taxon>
        <taxon>Rubroshorea</taxon>
    </lineage>
</organism>
<dbReference type="InterPro" id="IPR008972">
    <property type="entry name" value="Cupredoxin"/>
</dbReference>
<feature type="domain" description="Plastocyanin-like" evidence="2">
    <location>
        <begin position="34"/>
        <end position="140"/>
    </location>
</feature>
<evidence type="ECO:0000256" key="1">
    <source>
        <dbReference type="ARBA" id="ARBA00010609"/>
    </source>
</evidence>
<evidence type="ECO:0000313" key="4">
    <source>
        <dbReference type="Proteomes" id="UP001054252"/>
    </source>
</evidence>
<dbReference type="GO" id="GO:0005507">
    <property type="term" value="F:copper ion binding"/>
    <property type="evidence" value="ECO:0007669"/>
    <property type="project" value="InterPro"/>
</dbReference>
<comment type="similarity">
    <text evidence="1">Belongs to the multicopper oxidase family.</text>
</comment>
<accession>A0AAV5JB65</accession>
<dbReference type="Pfam" id="PF07732">
    <property type="entry name" value="Cu-oxidase_3"/>
    <property type="match status" value="1"/>
</dbReference>
<dbReference type="GO" id="GO:0016491">
    <property type="term" value="F:oxidoreductase activity"/>
    <property type="evidence" value="ECO:0007669"/>
    <property type="project" value="TreeGrafter"/>
</dbReference>